<accession>A0A194AG48</accession>
<name>A0A194AG48_9BACT</name>
<dbReference type="AlphaFoldDB" id="A0A194AG48"/>
<sequence length="154" mass="17536">MTLSDISIREHISRTVMERLDQDLERRREALRDYLSLTMPNLSETTSDHLATMVPTVLPDLYAKWIAMFTDRLLETVPRNQLEFLCDGSEENSAALILIYIMFLESERMEQQIEDDLKAYGLEHSTDPDAGGIVADYLRAKVEQLRASVGGNKG</sequence>
<dbReference type="EMBL" id="BDFE01000009">
    <property type="protein sequence ID" value="GAU08180.1"/>
    <property type="molecule type" value="Genomic_DNA"/>
</dbReference>
<evidence type="ECO:0000313" key="2">
    <source>
        <dbReference type="Proteomes" id="UP000095200"/>
    </source>
</evidence>
<organism evidence="1 2">
    <name type="scientific">Desulfoplanes formicivorans</name>
    <dbReference type="NCBI Taxonomy" id="1592317"/>
    <lineage>
        <taxon>Bacteria</taxon>
        <taxon>Pseudomonadati</taxon>
        <taxon>Thermodesulfobacteriota</taxon>
        <taxon>Desulfovibrionia</taxon>
        <taxon>Desulfovibrionales</taxon>
        <taxon>Desulfoplanaceae</taxon>
        <taxon>Desulfoplanes</taxon>
    </lineage>
</organism>
<keyword evidence="2" id="KW-1185">Reference proteome</keyword>
<dbReference type="STRING" id="1592317.DPF_0883"/>
<dbReference type="OrthoDB" id="5452664at2"/>
<proteinExistence type="predicted"/>
<dbReference type="RefSeq" id="WP_069857666.1">
    <property type="nucleotide sequence ID" value="NZ_BDFE01000009.1"/>
</dbReference>
<reference evidence="2" key="1">
    <citation type="submission" date="2016-06" db="EMBL/GenBank/DDBJ databases">
        <title>Draft genome sequence of Desulfoplanes formicivorans strain Pf12B.</title>
        <authorList>
            <person name="Watanabe M."/>
            <person name="Kojima H."/>
            <person name="Fukui M."/>
        </authorList>
    </citation>
    <scope>NUCLEOTIDE SEQUENCE [LARGE SCALE GENOMIC DNA]</scope>
    <source>
        <strain evidence="2">Pf12B</strain>
    </source>
</reference>
<comment type="caution">
    <text evidence="1">The sequence shown here is derived from an EMBL/GenBank/DDBJ whole genome shotgun (WGS) entry which is preliminary data.</text>
</comment>
<evidence type="ECO:0000313" key="1">
    <source>
        <dbReference type="EMBL" id="GAU08180.1"/>
    </source>
</evidence>
<dbReference type="Proteomes" id="UP000095200">
    <property type="component" value="Unassembled WGS sequence"/>
</dbReference>
<protein>
    <submittedName>
        <fullName evidence="1">Uncharacterized protein</fullName>
    </submittedName>
</protein>
<gene>
    <name evidence="1" type="ORF">DPF_0883</name>
</gene>